<evidence type="ECO:0000313" key="1">
    <source>
        <dbReference type="EMBL" id="SIT59156.1"/>
    </source>
</evidence>
<protein>
    <submittedName>
        <fullName evidence="1">Uncharacterized protein</fullName>
    </submittedName>
</protein>
<reference evidence="2" key="1">
    <citation type="submission" date="2017-01" db="EMBL/GenBank/DDBJ databases">
        <authorList>
            <person name="Brunel B."/>
        </authorList>
    </citation>
    <scope>NUCLEOTIDE SEQUENCE [LARGE SCALE GENOMIC DNA]</scope>
</reference>
<sequence>MAQVAVWGDEVREAGRVKAGLPKTRRWDEVRFAPMSGHSEVELSASRPLSVNDAFRVEKGKPRVHHADIGQTRSDGGYTISIELRTAIVASLDLARGHVDGSSIMIRQPVRRRRTVDFQEFVRYNM</sequence>
<name>A0A1R3VGX0_9HYPH</name>
<dbReference type="Proteomes" id="UP000188388">
    <property type="component" value="Unassembled WGS sequence"/>
</dbReference>
<evidence type="ECO:0000313" key="2">
    <source>
        <dbReference type="Proteomes" id="UP000188388"/>
    </source>
</evidence>
<dbReference type="EMBL" id="FTPD01000067">
    <property type="protein sequence ID" value="SIT59156.1"/>
    <property type="molecule type" value="Genomic_DNA"/>
</dbReference>
<dbReference type="STRING" id="1631249.BQ8794_70086"/>
<organism evidence="1 2">
    <name type="scientific">Mesorhizobium prunaredense</name>
    <dbReference type="NCBI Taxonomy" id="1631249"/>
    <lineage>
        <taxon>Bacteria</taxon>
        <taxon>Pseudomonadati</taxon>
        <taxon>Pseudomonadota</taxon>
        <taxon>Alphaproteobacteria</taxon>
        <taxon>Hyphomicrobiales</taxon>
        <taxon>Phyllobacteriaceae</taxon>
        <taxon>Mesorhizobium</taxon>
    </lineage>
</organism>
<keyword evidence="2" id="KW-1185">Reference proteome</keyword>
<proteinExistence type="predicted"/>
<accession>A0A1R3VGX0</accession>
<dbReference type="AlphaFoldDB" id="A0A1R3VGX0"/>
<gene>
    <name evidence="1" type="ORF">BQ8794_70086</name>
</gene>